<keyword evidence="3" id="KW-0789">Thiol protease inhibitor</keyword>
<evidence type="ECO:0000259" key="5">
    <source>
        <dbReference type="SMART" id="SM00043"/>
    </source>
</evidence>
<protein>
    <recommendedName>
        <fullName evidence="5">Cystatin domain-containing protein</fullName>
    </recommendedName>
</protein>
<dbReference type="EMBL" id="JAPWDV010000003">
    <property type="protein sequence ID" value="KAJ6217380.1"/>
    <property type="molecule type" value="Genomic_DNA"/>
</dbReference>
<dbReference type="GO" id="GO:0005615">
    <property type="term" value="C:extracellular space"/>
    <property type="evidence" value="ECO:0007669"/>
    <property type="project" value="TreeGrafter"/>
</dbReference>
<keyword evidence="4" id="KW-0472">Membrane</keyword>
<dbReference type="Proteomes" id="UP001142055">
    <property type="component" value="Chromosome 3"/>
</dbReference>
<dbReference type="PROSITE" id="PS00287">
    <property type="entry name" value="CYSTATIN"/>
    <property type="match status" value="1"/>
</dbReference>
<feature type="transmembrane region" description="Helical" evidence="4">
    <location>
        <begin position="5"/>
        <end position="23"/>
    </location>
</feature>
<dbReference type="Gene3D" id="3.10.450.10">
    <property type="match status" value="1"/>
</dbReference>
<dbReference type="InterPro" id="IPR018073">
    <property type="entry name" value="Prot_inh_cystat_CS"/>
</dbReference>
<evidence type="ECO:0000256" key="4">
    <source>
        <dbReference type="SAM" id="Phobius"/>
    </source>
</evidence>
<reference evidence="6" key="1">
    <citation type="submission" date="2022-12" db="EMBL/GenBank/DDBJ databases">
        <title>Genome assemblies of Blomia tropicalis.</title>
        <authorList>
            <person name="Cui Y."/>
        </authorList>
    </citation>
    <scope>NUCLEOTIDE SEQUENCE</scope>
    <source>
        <tissue evidence="6">Adult mites</tissue>
    </source>
</reference>
<gene>
    <name evidence="6" type="ORF">RDWZM_008537</name>
</gene>
<dbReference type="CDD" id="cd00042">
    <property type="entry name" value="CY"/>
    <property type="match status" value="1"/>
</dbReference>
<dbReference type="GO" id="GO:0005737">
    <property type="term" value="C:cytoplasm"/>
    <property type="evidence" value="ECO:0007669"/>
    <property type="project" value="TreeGrafter"/>
</dbReference>
<dbReference type="InterPro" id="IPR046350">
    <property type="entry name" value="Cystatin_sf"/>
</dbReference>
<dbReference type="OMA" id="CEADIWE"/>
<dbReference type="InterPro" id="IPR000010">
    <property type="entry name" value="Cystatin_dom"/>
</dbReference>
<evidence type="ECO:0000256" key="3">
    <source>
        <dbReference type="ARBA" id="ARBA00022704"/>
    </source>
</evidence>
<dbReference type="Pfam" id="PF00031">
    <property type="entry name" value="Cystatin"/>
    <property type="match status" value="1"/>
</dbReference>
<dbReference type="SUPFAM" id="SSF54403">
    <property type="entry name" value="Cystatin/monellin"/>
    <property type="match status" value="1"/>
</dbReference>
<keyword evidence="2" id="KW-0646">Protease inhibitor</keyword>
<keyword evidence="4" id="KW-1133">Transmembrane helix</keyword>
<evidence type="ECO:0000313" key="6">
    <source>
        <dbReference type="EMBL" id="KAJ6217380.1"/>
    </source>
</evidence>
<organism evidence="6 7">
    <name type="scientific">Blomia tropicalis</name>
    <name type="common">Mite</name>
    <dbReference type="NCBI Taxonomy" id="40697"/>
    <lineage>
        <taxon>Eukaryota</taxon>
        <taxon>Metazoa</taxon>
        <taxon>Ecdysozoa</taxon>
        <taxon>Arthropoda</taxon>
        <taxon>Chelicerata</taxon>
        <taxon>Arachnida</taxon>
        <taxon>Acari</taxon>
        <taxon>Acariformes</taxon>
        <taxon>Sarcoptiformes</taxon>
        <taxon>Astigmata</taxon>
        <taxon>Glycyphagoidea</taxon>
        <taxon>Echimyopodidae</taxon>
        <taxon>Blomia</taxon>
    </lineage>
</organism>
<keyword evidence="7" id="KW-1185">Reference proteome</keyword>
<dbReference type="GO" id="GO:0031982">
    <property type="term" value="C:vesicle"/>
    <property type="evidence" value="ECO:0007669"/>
    <property type="project" value="TreeGrafter"/>
</dbReference>
<feature type="domain" description="Cystatin" evidence="5">
    <location>
        <begin position="29"/>
        <end position="134"/>
    </location>
</feature>
<dbReference type="SMART" id="SM00043">
    <property type="entry name" value="CY"/>
    <property type="match status" value="1"/>
</dbReference>
<dbReference type="PANTHER" id="PTHR46186:SF2">
    <property type="entry name" value="CYSTATIN"/>
    <property type="match status" value="1"/>
</dbReference>
<comment type="caution">
    <text evidence="6">The sequence shown here is derived from an EMBL/GenBank/DDBJ whole genome shotgun (WGS) entry which is preliminary data.</text>
</comment>
<comment type="similarity">
    <text evidence="1">Belongs to the cystatin family.</text>
</comment>
<sequence length="136" mass="15562">MKSYIFIVVVTVVAVIGLLNNWIECSDQPLVGGHQRIQNNDTELLNALTVVKPKMEAYFDSPYVHRIGRIRRAYSQIVAGIKYHIILNVYQTSCLKSNVNNNVRCPVTKTNACEAQIWVQSWLDYVELMNFSCKPK</sequence>
<accession>A0A9Q0M167</accession>
<dbReference type="PANTHER" id="PTHR46186">
    <property type="entry name" value="CYSTATIN"/>
    <property type="match status" value="1"/>
</dbReference>
<dbReference type="AlphaFoldDB" id="A0A9Q0M167"/>
<proteinExistence type="inferred from homology"/>
<dbReference type="GO" id="GO:0004869">
    <property type="term" value="F:cysteine-type endopeptidase inhibitor activity"/>
    <property type="evidence" value="ECO:0007669"/>
    <property type="project" value="UniProtKB-KW"/>
</dbReference>
<evidence type="ECO:0000313" key="7">
    <source>
        <dbReference type="Proteomes" id="UP001142055"/>
    </source>
</evidence>
<name>A0A9Q0M167_BLOTA</name>
<keyword evidence="4" id="KW-0812">Transmembrane</keyword>
<evidence type="ECO:0000256" key="2">
    <source>
        <dbReference type="ARBA" id="ARBA00022690"/>
    </source>
</evidence>
<evidence type="ECO:0000256" key="1">
    <source>
        <dbReference type="ARBA" id="ARBA00009403"/>
    </source>
</evidence>